<keyword evidence="11" id="KW-1185">Reference proteome</keyword>
<evidence type="ECO:0000256" key="2">
    <source>
        <dbReference type="ARBA" id="ARBA00007357"/>
    </source>
</evidence>
<accession>A0A3P6RPR8</accession>
<evidence type="ECO:0000259" key="9">
    <source>
        <dbReference type="Pfam" id="PF05649"/>
    </source>
</evidence>
<dbReference type="InterPro" id="IPR024079">
    <property type="entry name" value="MetalloPept_cat_dom_sf"/>
</dbReference>
<evidence type="ECO:0000256" key="7">
    <source>
        <dbReference type="ARBA" id="ARBA00023049"/>
    </source>
</evidence>
<keyword evidence="7" id="KW-0482">Metalloprotease</keyword>
<keyword evidence="3" id="KW-0645">Protease</keyword>
<name>A0A3P6RPR8_CYLGO</name>
<dbReference type="SUPFAM" id="SSF55486">
    <property type="entry name" value="Metalloproteases ('zincins'), catalytic domain"/>
    <property type="match status" value="1"/>
</dbReference>
<dbReference type="Pfam" id="PF05649">
    <property type="entry name" value="Peptidase_M13_N"/>
    <property type="match status" value="1"/>
</dbReference>
<evidence type="ECO:0008006" key="12">
    <source>
        <dbReference type="Google" id="ProtNLM"/>
    </source>
</evidence>
<dbReference type="Gene3D" id="1.10.1380.10">
    <property type="entry name" value="Neutral endopeptidase , domain2"/>
    <property type="match status" value="1"/>
</dbReference>
<dbReference type="OrthoDB" id="6475849at2759"/>
<dbReference type="AlphaFoldDB" id="A0A3P6RPR8"/>
<dbReference type="PANTHER" id="PTHR11733:SF188">
    <property type="entry name" value="NEPRILYSIN"/>
    <property type="match status" value="1"/>
</dbReference>
<dbReference type="Gene3D" id="3.40.390.10">
    <property type="entry name" value="Collagenase (Catalytic Domain)"/>
    <property type="match status" value="1"/>
</dbReference>
<reference evidence="10 11" key="1">
    <citation type="submission" date="2018-11" db="EMBL/GenBank/DDBJ databases">
        <authorList>
            <consortium name="Pathogen Informatics"/>
        </authorList>
    </citation>
    <scope>NUCLEOTIDE SEQUENCE [LARGE SCALE GENOMIC DNA]</scope>
</reference>
<protein>
    <recommendedName>
        <fullName evidence="12">Peptidase M13 C-terminal domain-containing protein</fullName>
    </recommendedName>
</protein>
<dbReference type="EMBL" id="UYRV01001338">
    <property type="protein sequence ID" value="VDK46724.1"/>
    <property type="molecule type" value="Genomic_DNA"/>
</dbReference>
<evidence type="ECO:0000256" key="1">
    <source>
        <dbReference type="ARBA" id="ARBA00001947"/>
    </source>
</evidence>
<dbReference type="Proteomes" id="UP000271889">
    <property type="component" value="Unassembled WGS sequence"/>
</dbReference>
<dbReference type="GO" id="GO:0046872">
    <property type="term" value="F:metal ion binding"/>
    <property type="evidence" value="ECO:0007669"/>
    <property type="project" value="UniProtKB-KW"/>
</dbReference>
<gene>
    <name evidence="10" type="ORF">CGOC_LOCUS847</name>
</gene>
<evidence type="ECO:0000313" key="11">
    <source>
        <dbReference type="Proteomes" id="UP000271889"/>
    </source>
</evidence>
<dbReference type="InterPro" id="IPR042089">
    <property type="entry name" value="Peptidase_M13_dom_2"/>
</dbReference>
<dbReference type="PROSITE" id="PS51885">
    <property type="entry name" value="NEPRILYSIN"/>
    <property type="match status" value="1"/>
</dbReference>
<evidence type="ECO:0000259" key="8">
    <source>
        <dbReference type="Pfam" id="PF01431"/>
    </source>
</evidence>
<feature type="domain" description="Peptidase M13 C-terminal" evidence="8">
    <location>
        <begin position="147"/>
        <end position="390"/>
    </location>
</feature>
<dbReference type="InterPro" id="IPR018497">
    <property type="entry name" value="Peptidase_M13_C"/>
</dbReference>
<sequence>MDLIATYMPFGPGYVYVKSKGDERNNIFNDVSEQTDRVIDSFLEMMSELDWMTIKSKNKAREKAKEMKKSYGWPKDLFGDFIDYSKIDEYHYHDYNEIIDRYKNNKTHNYYQMRAIMIKGYSNRESLRLIKEKPTRTRFMLSPAIVNAFYQPESNSITLPYANFNPPFYNYARNSPQIQAYNYAGEHAIAGHELVHGFDDEGTFNSEIPYLLDFLTGVQFGSDGSLSDCGWNECGWMDGASKEGFKDMAQCVVSQYNTQCCPQKSGTTMCANGVTTQGENIADLGGSLYSILLAFERYKTIKSAISIHLIRSLRLPGLEQYSPNQLFWITHGFGWCETRSEENMINQLLTNVHSPGICRVEQVVQDIPAFAKDFGCTMGQKMYPTPEQRCKVWVQE</sequence>
<evidence type="ECO:0000313" key="10">
    <source>
        <dbReference type="EMBL" id="VDK46724.1"/>
    </source>
</evidence>
<dbReference type="PANTHER" id="PTHR11733">
    <property type="entry name" value="ZINC METALLOPROTEASE FAMILY M13 NEPRILYSIN-RELATED"/>
    <property type="match status" value="1"/>
</dbReference>
<organism evidence="10 11">
    <name type="scientific">Cylicostephanus goldi</name>
    <name type="common">Nematode worm</name>
    <dbReference type="NCBI Taxonomy" id="71465"/>
    <lineage>
        <taxon>Eukaryota</taxon>
        <taxon>Metazoa</taxon>
        <taxon>Ecdysozoa</taxon>
        <taxon>Nematoda</taxon>
        <taxon>Chromadorea</taxon>
        <taxon>Rhabditida</taxon>
        <taxon>Rhabditina</taxon>
        <taxon>Rhabditomorpha</taxon>
        <taxon>Strongyloidea</taxon>
        <taxon>Strongylidae</taxon>
        <taxon>Cylicostephanus</taxon>
    </lineage>
</organism>
<comment type="similarity">
    <text evidence="2">Belongs to the peptidase M13 family.</text>
</comment>
<comment type="cofactor">
    <cofactor evidence="1">
        <name>Zn(2+)</name>
        <dbReference type="ChEBI" id="CHEBI:29105"/>
    </cofactor>
</comment>
<proteinExistence type="inferred from homology"/>
<dbReference type="InterPro" id="IPR008753">
    <property type="entry name" value="Peptidase_M13_N"/>
</dbReference>
<dbReference type="GO" id="GO:0016485">
    <property type="term" value="P:protein processing"/>
    <property type="evidence" value="ECO:0007669"/>
    <property type="project" value="TreeGrafter"/>
</dbReference>
<dbReference type="PRINTS" id="PR00786">
    <property type="entry name" value="NEPRILYSIN"/>
</dbReference>
<keyword evidence="6" id="KW-0862">Zinc</keyword>
<dbReference type="CDD" id="cd08662">
    <property type="entry name" value="M13"/>
    <property type="match status" value="1"/>
</dbReference>
<evidence type="ECO:0000256" key="5">
    <source>
        <dbReference type="ARBA" id="ARBA00022801"/>
    </source>
</evidence>
<evidence type="ECO:0000256" key="4">
    <source>
        <dbReference type="ARBA" id="ARBA00022723"/>
    </source>
</evidence>
<keyword evidence="5" id="KW-0378">Hydrolase</keyword>
<evidence type="ECO:0000256" key="3">
    <source>
        <dbReference type="ARBA" id="ARBA00022670"/>
    </source>
</evidence>
<keyword evidence="4" id="KW-0479">Metal-binding</keyword>
<dbReference type="Pfam" id="PF01431">
    <property type="entry name" value="Peptidase_M13"/>
    <property type="match status" value="1"/>
</dbReference>
<dbReference type="GO" id="GO:0005886">
    <property type="term" value="C:plasma membrane"/>
    <property type="evidence" value="ECO:0007669"/>
    <property type="project" value="TreeGrafter"/>
</dbReference>
<feature type="domain" description="Peptidase M13 N-terminal" evidence="9">
    <location>
        <begin position="2"/>
        <end position="74"/>
    </location>
</feature>
<dbReference type="GO" id="GO:0004222">
    <property type="term" value="F:metalloendopeptidase activity"/>
    <property type="evidence" value="ECO:0007669"/>
    <property type="project" value="InterPro"/>
</dbReference>
<dbReference type="InterPro" id="IPR000718">
    <property type="entry name" value="Peptidase_M13"/>
</dbReference>
<evidence type="ECO:0000256" key="6">
    <source>
        <dbReference type="ARBA" id="ARBA00022833"/>
    </source>
</evidence>